<feature type="region of interest" description="Disordered" evidence="1">
    <location>
        <begin position="16"/>
        <end position="42"/>
    </location>
</feature>
<comment type="caution">
    <text evidence="2">The sequence shown here is derived from an EMBL/GenBank/DDBJ whole genome shotgun (WGS) entry which is preliminary data.</text>
</comment>
<reference evidence="2 3" key="1">
    <citation type="submission" date="2021-06" db="EMBL/GenBank/DDBJ databases">
        <authorList>
            <person name="Kallberg Y."/>
            <person name="Tangrot J."/>
            <person name="Rosling A."/>
        </authorList>
    </citation>
    <scope>NUCLEOTIDE SEQUENCE [LARGE SCALE GENOMIC DNA]</scope>
    <source>
        <strain evidence="2 3">120-4 pot B 10/14</strain>
    </source>
</reference>
<evidence type="ECO:0000256" key="1">
    <source>
        <dbReference type="SAM" id="MobiDB-lite"/>
    </source>
</evidence>
<dbReference type="Proteomes" id="UP000789901">
    <property type="component" value="Unassembled WGS sequence"/>
</dbReference>
<keyword evidence="3" id="KW-1185">Reference proteome</keyword>
<sequence length="60" mass="6882">MVKTYLSNVHECEKELTQNQITDSESNESSNESSDELNKENILLFRLKNPTKIATKGRPK</sequence>
<organism evidence="2 3">
    <name type="scientific">Gigaspora margarita</name>
    <dbReference type="NCBI Taxonomy" id="4874"/>
    <lineage>
        <taxon>Eukaryota</taxon>
        <taxon>Fungi</taxon>
        <taxon>Fungi incertae sedis</taxon>
        <taxon>Mucoromycota</taxon>
        <taxon>Glomeromycotina</taxon>
        <taxon>Glomeromycetes</taxon>
        <taxon>Diversisporales</taxon>
        <taxon>Gigasporaceae</taxon>
        <taxon>Gigaspora</taxon>
    </lineage>
</organism>
<evidence type="ECO:0000313" key="2">
    <source>
        <dbReference type="EMBL" id="CAG8756127.1"/>
    </source>
</evidence>
<feature type="compositionally biased region" description="Low complexity" evidence="1">
    <location>
        <begin position="23"/>
        <end position="32"/>
    </location>
</feature>
<gene>
    <name evidence="2" type="ORF">GMARGA_LOCUS16932</name>
</gene>
<feature type="non-terminal residue" evidence="2">
    <location>
        <position position="60"/>
    </location>
</feature>
<evidence type="ECO:0000313" key="3">
    <source>
        <dbReference type="Proteomes" id="UP000789901"/>
    </source>
</evidence>
<protein>
    <submittedName>
        <fullName evidence="2">10416_t:CDS:1</fullName>
    </submittedName>
</protein>
<accession>A0ABN7VCX6</accession>
<proteinExistence type="predicted"/>
<dbReference type="EMBL" id="CAJVQB010012520">
    <property type="protein sequence ID" value="CAG8756127.1"/>
    <property type="molecule type" value="Genomic_DNA"/>
</dbReference>
<name>A0ABN7VCX6_GIGMA</name>